<reference evidence="1" key="3">
    <citation type="submission" date="2025-09" db="UniProtKB">
        <authorList>
            <consortium name="Ensembl"/>
        </authorList>
    </citation>
    <scope>IDENTIFICATION</scope>
</reference>
<dbReference type="Ensembl" id="ENSUAMT00000012644.1">
    <property type="protein sequence ID" value="ENSUAMP00000011242.1"/>
    <property type="gene ID" value="ENSUAMG00000009203.1"/>
</dbReference>
<evidence type="ECO:0000313" key="2">
    <source>
        <dbReference type="Proteomes" id="UP000291022"/>
    </source>
</evidence>
<evidence type="ECO:0000313" key="1">
    <source>
        <dbReference type="Ensembl" id="ENSUAMP00000011242.1"/>
    </source>
</evidence>
<organism evidence="1 2">
    <name type="scientific">Ursus americanus</name>
    <name type="common">American black bear</name>
    <name type="synonym">Euarctos americanus</name>
    <dbReference type="NCBI Taxonomy" id="9643"/>
    <lineage>
        <taxon>Eukaryota</taxon>
        <taxon>Metazoa</taxon>
        <taxon>Chordata</taxon>
        <taxon>Craniata</taxon>
        <taxon>Vertebrata</taxon>
        <taxon>Euteleostomi</taxon>
        <taxon>Mammalia</taxon>
        <taxon>Eutheria</taxon>
        <taxon>Laurasiatheria</taxon>
        <taxon>Carnivora</taxon>
        <taxon>Caniformia</taxon>
        <taxon>Ursidae</taxon>
        <taxon>Ursus</taxon>
    </lineage>
</organism>
<protein>
    <submittedName>
        <fullName evidence="1">Uncharacterized protein</fullName>
    </submittedName>
</protein>
<reference evidence="2" key="1">
    <citation type="submission" date="2016-06" db="EMBL/GenBank/DDBJ databases">
        <title>De novo assembly and RNA-Seq shows season-dependent expression and editing in black bear kidneys.</title>
        <authorList>
            <person name="Korstanje R."/>
            <person name="Srivastava A."/>
            <person name="Sarsani V.K."/>
            <person name="Sheehan S.M."/>
            <person name="Seger R.L."/>
            <person name="Barter M.E."/>
            <person name="Lindqvist C."/>
            <person name="Brody L.C."/>
            <person name="Mullikin J.C."/>
        </authorList>
    </citation>
    <scope>NUCLEOTIDE SEQUENCE [LARGE SCALE GENOMIC DNA]</scope>
</reference>
<reference evidence="1" key="2">
    <citation type="submission" date="2025-08" db="UniProtKB">
        <authorList>
            <consortium name="Ensembl"/>
        </authorList>
    </citation>
    <scope>IDENTIFICATION</scope>
</reference>
<sequence length="88" mass="9645">VSVMAASFALPVTQDLFTLRAKLQELLQFLRKALSISNAHTVDFYTESVWDQLVDLPPETVLGVLRKSVAEAEPQERISGSGNRGGTE</sequence>
<proteinExistence type="predicted"/>
<dbReference type="Proteomes" id="UP000291022">
    <property type="component" value="Unassembled WGS sequence"/>
</dbReference>
<dbReference type="STRING" id="9643.ENSUAMP00000011242"/>
<name>A0A452QZG3_URSAM</name>
<keyword evidence="2" id="KW-1185">Reference proteome</keyword>
<dbReference type="AlphaFoldDB" id="A0A452QZG3"/>
<accession>A0A452QZG3</accession>